<dbReference type="Gene3D" id="1.10.3210.10">
    <property type="entry name" value="Hypothetical protein af1432"/>
    <property type="match status" value="1"/>
</dbReference>
<evidence type="ECO:0000313" key="3">
    <source>
        <dbReference type="Proteomes" id="UP000001890"/>
    </source>
</evidence>
<feature type="domain" description="HDOD" evidence="1">
    <location>
        <begin position="50"/>
        <end position="240"/>
    </location>
</feature>
<keyword evidence="3" id="KW-1185">Reference proteome</keyword>
<dbReference type="InterPro" id="IPR013976">
    <property type="entry name" value="HDOD"/>
</dbReference>
<dbReference type="Pfam" id="PF08668">
    <property type="entry name" value="HDOD"/>
    <property type="match status" value="1"/>
</dbReference>
<sequence length="309" mass="33665">MHAPPTAIRSRMRQFRHQAGAAAQTGSARFPFRFEAFMKLEALFDQLHTLPTIPQVAQDLILQFDSPGTSLDAVARNIERDPVIAAKVLRLANSARFRGARDSTTVEDAALRLGFNTLRTLVLASSMTGAFKAPPHFDLRGFWLHSFEVAGICRLLARQKGLDPETAFTCGMMHNIGELLIQTGAPSYAAQLHPDASSSGRAADETVQLGFGYPEVGAELARRWQLPQVIQAAIAYQARPLQAPQGEPMPRVVAQAALVADALRHYGSATDEARQAVTGPLLQEVDLDALFAALPEVIEADRAFTEMLR</sequence>
<dbReference type="InterPro" id="IPR003607">
    <property type="entry name" value="HD/PDEase_dom"/>
</dbReference>
<organism evidence="2 3">
    <name type="scientific">Xanthomonas albilineans (strain GPE PC73 / CFBP 7063)</name>
    <dbReference type="NCBI Taxonomy" id="380358"/>
    <lineage>
        <taxon>Bacteria</taxon>
        <taxon>Pseudomonadati</taxon>
        <taxon>Pseudomonadota</taxon>
        <taxon>Gammaproteobacteria</taxon>
        <taxon>Lysobacterales</taxon>
        <taxon>Lysobacteraceae</taxon>
        <taxon>Xanthomonas</taxon>
    </lineage>
</organism>
<dbReference type="KEGG" id="xal:XALC_0438"/>
<dbReference type="PROSITE" id="PS51833">
    <property type="entry name" value="HDOD"/>
    <property type="match status" value="1"/>
</dbReference>
<dbReference type="PANTHER" id="PTHR33525:SF6">
    <property type="entry name" value="HDOD DOMAIN-CONTAINING PROTEIN"/>
    <property type="match status" value="1"/>
</dbReference>
<accession>D2UBT1</accession>
<dbReference type="AlphaFoldDB" id="D2UBT1"/>
<name>D2UBT1_XANAP</name>
<dbReference type="SUPFAM" id="SSF109604">
    <property type="entry name" value="HD-domain/PDEase-like"/>
    <property type="match status" value="1"/>
</dbReference>
<dbReference type="PANTHER" id="PTHR33525">
    <property type="match status" value="1"/>
</dbReference>
<evidence type="ECO:0000313" key="2">
    <source>
        <dbReference type="EMBL" id="CBA14973.1"/>
    </source>
</evidence>
<dbReference type="eggNOG" id="COG1639">
    <property type="taxonomic scope" value="Bacteria"/>
</dbReference>
<dbReference type="STRING" id="380358.XALC_0438"/>
<dbReference type="CDD" id="cd00077">
    <property type="entry name" value="HDc"/>
    <property type="match status" value="1"/>
</dbReference>
<dbReference type="InterPro" id="IPR052340">
    <property type="entry name" value="RNase_Y/CdgJ"/>
</dbReference>
<protein>
    <recommendedName>
        <fullName evidence="1">HDOD domain-containing protein</fullName>
    </recommendedName>
</protein>
<dbReference type="Proteomes" id="UP000001890">
    <property type="component" value="Chromosome"/>
</dbReference>
<evidence type="ECO:0000259" key="1">
    <source>
        <dbReference type="PROSITE" id="PS51833"/>
    </source>
</evidence>
<dbReference type="EMBL" id="FP565176">
    <property type="protein sequence ID" value="CBA14973.1"/>
    <property type="molecule type" value="Genomic_DNA"/>
</dbReference>
<gene>
    <name evidence="2" type="ordered locus">XALc_0438</name>
</gene>
<proteinExistence type="predicted"/>
<reference evidence="2 3" key="1">
    <citation type="journal article" date="2009" name="BMC Genomics">
        <title>The complete genome sequence of Xanthomonas albilineans provides new insights into the reductive genome evolution of the xylem-limited Xanthomonadaceae.</title>
        <authorList>
            <person name="Pieretti I."/>
            <person name="Royer M."/>
            <person name="Barbe V."/>
            <person name="Carrere S."/>
            <person name="Koebnik R."/>
            <person name="Cociancich S."/>
            <person name="Couloux A."/>
            <person name="Darrasse A."/>
            <person name="Gouzy J."/>
            <person name="Jacques M.A."/>
            <person name="Lauber E."/>
            <person name="Manceau C."/>
            <person name="Mangenot S."/>
            <person name="Poussier S."/>
            <person name="Segurens B."/>
            <person name="Szurek B."/>
            <person name="Verdier V."/>
            <person name="Arlat M."/>
            <person name="Rott P."/>
        </authorList>
    </citation>
    <scope>NUCLEOTIDE SEQUENCE [LARGE SCALE GENOMIC DNA]</scope>
    <source>
        <strain evidence="3">GPE PC73 / CFBP 7063</strain>
    </source>
</reference>